<name>A0A343TI65_9EURY</name>
<gene>
    <name evidence="1" type="ORF">AArcSl_1153</name>
</gene>
<dbReference type="AlphaFoldDB" id="A0A343TI65"/>
<keyword evidence="2" id="KW-1185">Reference proteome</keyword>
<reference evidence="2" key="1">
    <citation type="submission" date="2017-11" db="EMBL/GenBank/DDBJ databases">
        <title>Phenotypic and genomic properties of facultatively anaerobic sulfur-reducing natronoarchaea from hypersaline soda lakes.</title>
        <authorList>
            <person name="Sorokin D.Y."/>
            <person name="Kublanov I.V."/>
            <person name="Roman P."/>
            <person name="Sinninghe Damste J.S."/>
            <person name="Golyshin P.N."/>
            <person name="Rojo D."/>
            <person name="Ciordia S."/>
            <person name="Mena M.D.C."/>
            <person name="Ferrer M."/>
            <person name="Messina E."/>
            <person name="Smedile F."/>
            <person name="La Spada G."/>
            <person name="La Cono V."/>
            <person name="Yakimov M.M."/>
        </authorList>
    </citation>
    <scope>NUCLEOTIDE SEQUENCE [LARGE SCALE GENOMIC DNA]</scope>
    <source>
        <strain evidence="2">AArc-Sl</strain>
    </source>
</reference>
<dbReference type="GeneID" id="37877499"/>
<organism evidence="1 2">
    <name type="scientific">Halalkaliarchaeum desulfuricum</name>
    <dbReference type="NCBI Taxonomy" id="2055893"/>
    <lineage>
        <taxon>Archaea</taxon>
        <taxon>Methanobacteriati</taxon>
        <taxon>Methanobacteriota</taxon>
        <taxon>Stenosarchaea group</taxon>
        <taxon>Halobacteria</taxon>
        <taxon>Halobacteriales</taxon>
        <taxon>Haloferacaceae</taxon>
        <taxon>Halalkaliarchaeum</taxon>
    </lineage>
</organism>
<dbReference type="RefSeq" id="WP_119816303.1">
    <property type="nucleotide sequence ID" value="NZ_CP025066.1"/>
</dbReference>
<accession>A0A343TI65</accession>
<evidence type="ECO:0000313" key="1">
    <source>
        <dbReference type="EMBL" id="AUX08787.1"/>
    </source>
</evidence>
<dbReference type="KEGG" id="hdf:AArcSl_1153"/>
<dbReference type="EMBL" id="CP025066">
    <property type="protein sequence ID" value="AUX08787.1"/>
    <property type="molecule type" value="Genomic_DNA"/>
</dbReference>
<sequence>MADNASSGRDDATPSFPRDEIRTTVDTVVAAGQLLASPRKCKIWHEAWLHEGLDIKGLTEKTSIPQSTLYNLTKEMVDEGSLYPSGSADTRATIYKPSRMQIFVSEHPKGIGPQFNIHSTLIGVLGRGVETDDIQMFLDRNNYTILLEAITGVLVILDDPETEETSLDQLFEHMSPADARMIQGHIVAVLERETRKDGIDWDFPDDPVIEPAELSSVE</sequence>
<evidence type="ECO:0000313" key="2">
    <source>
        <dbReference type="Proteomes" id="UP000263012"/>
    </source>
</evidence>
<proteinExistence type="predicted"/>
<protein>
    <submittedName>
        <fullName evidence="1">Uncharacterized protein</fullName>
    </submittedName>
</protein>
<dbReference type="Proteomes" id="UP000263012">
    <property type="component" value="Chromosome"/>
</dbReference>